<dbReference type="Proteomes" id="UP001148313">
    <property type="component" value="Unassembled WGS sequence"/>
</dbReference>
<keyword evidence="2" id="KW-1185">Reference proteome</keyword>
<reference evidence="1" key="1">
    <citation type="submission" date="2022-11" db="EMBL/GenBank/DDBJ databases">
        <title>Hoeflea poritis sp. nov., isolated from scleractinian coral Porites lutea.</title>
        <authorList>
            <person name="Zhang G."/>
            <person name="Wei Q."/>
            <person name="Cai L."/>
        </authorList>
    </citation>
    <scope>NUCLEOTIDE SEQUENCE</scope>
    <source>
        <strain evidence="1">E7-10</strain>
    </source>
</reference>
<organism evidence="1 2">
    <name type="scientific">Hoeflea poritis</name>
    <dbReference type="NCBI Taxonomy" id="2993659"/>
    <lineage>
        <taxon>Bacteria</taxon>
        <taxon>Pseudomonadati</taxon>
        <taxon>Pseudomonadota</taxon>
        <taxon>Alphaproteobacteria</taxon>
        <taxon>Hyphomicrobiales</taxon>
        <taxon>Rhizobiaceae</taxon>
        <taxon>Hoeflea</taxon>
    </lineage>
</organism>
<comment type="caution">
    <text evidence="1">The sequence shown here is derived from an EMBL/GenBank/DDBJ whole genome shotgun (WGS) entry which is preliminary data.</text>
</comment>
<evidence type="ECO:0008006" key="3">
    <source>
        <dbReference type="Google" id="ProtNLM"/>
    </source>
</evidence>
<dbReference type="Gene3D" id="2.30.30.830">
    <property type="match status" value="1"/>
</dbReference>
<evidence type="ECO:0000313" key="2">
    <source>
        <dbReference type="Proteomes" id="UP001148313"/>
    </source>
</evidence>
<accession>A0ABT4VVV4</accession>
<protein>
    <recommendedName>
        <fullName evidence="3">Type II secretion system protein GspC N-terminal domain-containing protein</fullName>
    </recommendedName>
</protein>
<proteinExistence type="predicted"/>
<name>A0ABT4VVV4_9HYPH</name>
<dbReference type="RefSeq" id="WP_271092722.1">
    <property type="nucleotide sequence ID" value="NZ_JAPJZH010000035.1"/>
</dbReference>
<gene>
    <name evidence="1" type="ORF">OOZ53_26050</name>
</gene>
<evidence type="ECO:0000313" key="1">
    <source>
        <dbReference type="EMBL" id="MDA4848841.1"/>
    </source>
</evidence>
<sequence>MRSAITLFWLVGIAALSLLVGGYLLEHPVDVSPIIPDPTVTATASGTGKTPGENVTELSKMELSATTERPLFSRSRRKFVPPPPPKPAKPIQTAAIKKPSAPPRATALAIPPPDFTLIGVSISKEASSALLTSSGGENKWVVEGDSINSWTVADIDNDSVGLENGGRSVRLHLYEIGGR</sequence>
<dbReference type="EMBL" id="JAPJZH010000035">
    <property type="protein sequence ID" value="MDA4848841.1"/>
    <property type="molecule type" value="Genomic_DNA"/>
</dbReference>